<reference evidence="1" key="1">
    <citation type="journal article" date="2021" name="Nat. Commun.">
        <title>Genomic analyses provide insights into spinach domestication and the genetic basis of agronomic traits.</title>
        <authorList>
            <person name="Cai X."/>
            <person name="Sun X."/>
            <person name="Xu C."/>
            <person name="Sun H."/>
            <person name="Wang X."/>
            <person name="Ge C."/>
            <person name="Zhang Z."/>
            <person name="Wang Q."/>
            <person name="Fei Z."/>
            <person name="Jiao C."/>
            <person name="Wang Q."/>
        </authorList>
    </citation>
    <scope>NUCLEOTIDE SEQUENCE [LARGE SCALE GENOMIC DNA]</scope>
    <source>
        <strain evidence="1">cv. Varoflay</strain>
    </source>
</reference>
<name>A0A9R0IUL3_SPIOL</name>
<evidence type="ECO:0000313" key="1">
    <source>
        <dbReference type="Proteomes" id="UP000813463"/>
    </source>
</evidence>
<accession>A0A9R0IUL3</accession>
<gene>
    <name evidence="2" type="primary">LOC110793941</name>
</gene>
<keyword evidence="1" id="KW-1185">Reference proteome</keyword>
<dbReference type="Proteomes" id="UP000813463">
    <property type="component" value="Chromosome 5"/>
</dbReference>
<organism evidence="1 2">
    <name type="scientific">Spinacia oleracea</name>
    <name type="common">Spinach</name>
    <dbReference type="NCBI Taxonomy" id="3562"/>
    <lineage>
        <taxon>Eukaryota</taxon>
        <taxon>Viridiplantae</taxon>
        <taxon>Streptophyta</taxon>
        <taxon>Embryophyta</taxon>
        <taxon>Tracheophyta</taxon>
        <taxon>Spermatophyta</taxon>
        <taxon>Magnoliopsida</taxon>
        <taxon>eudicotyledons</taxon>
        <taxon>Gunneridae</taxon>
        <taxon>Pentapetalae</taxon>
        <taxon>Caryophyllales</taxon>
        <taxon>Chenopodiaceae</taxon>
        <taxon>Chenopodioideae</taxon>
        <taxon>Anserineae</taxon>
        <taxon>Spinacia</taxon>
    </lineage>
</organism>
<evidence type="ECO:0008006" key="3">
    <source>
        <dbReference type="Google" id="ProtNLM"/>
    </source>
</evidence>
<dbReference type="GeneID" id="110793941"/>
<sequence>MGKLRTNPLRRNKNKWCEFHDDFGHYTEECNALKDNIEDLVRRGYLKQYLLDRREEKEKATNGKPQEQPQKRIYEATGQKKKDILVVFGGQRSNHASKKHLRELSHQVNFSTVGEKEPRPPNMTFTADDCLGVQYKHEDPLVISMDLNNHNVHRVLVDGGSVMSIIFRNCFDQLILGEGEESLTKVSYPLIGFNGSATIPRGKITLPVTVGQGQATRSVREEFLAMDCDSVYNDILGRILIHKMQAMPSTYHQMMMYVSDAGFAERVKGDQEVARGTCDTTIRKPRLGDGSE</sequence>
<dbReference type="PANTHER" id="PTHR33240">
    <property type="entry name" value="OS08G0508500 PROTEIN"/>
    <property type="match status" value="1"/>
</dbReference>
<dbReference type="CDD" id="cd00303">
    <property type="entry name" value="retropepsin_like"/>
    <property type="match status" value="1"/>
</dbReference>
<reference evidence="2" key="2">
    <citation type="submission" date="2025-08" db="UniProtKB">
        <authorList>
            <consortium name="RefSeq"/>
        </authorList>
    </citation>
    <scope>IDENTIFICATION</scope>
    <source>
        <tissue evidence="2">Leaf</tissue>
    </source>
</reference>
<evidence type="ECO:0000313" key="2">
    <source>
        <dbReference type="RefSeq" id="XP_021854569.2"/>
    </source>
</evidence>
<protein>
    <recommendedName>
        <fullName evidence="3">Retrotransposon gag domain-containing protein</fullName>
    </recommendedName>
</protein>
<dbReference type="KEGG" id="soe:110793941"/>
<dbReference type="InterPro" id="IPR021109">
    <property type="entry name" value="Peptidase_aspartic_dom_sf"/>
</dbReference>
<dbReference type="AlphaFoldDB" id="A0A9R0IUL3"/>
<dbReference type="RefSeq" id="XP_021854569.2">
    <property type="nucleotide sequence ID" value="XM_021998877.2"/>
</dbReference>
<proteinExistence type="predicted"/>
<dbReference type="Gene3D" id="2.40.70.10">
    <property type="entry name" value="Acid Proteases"/>
    <property type="match status" value="1"/>
</dbReference>
<dbReference type="PANTHER" id="PTHR33240:SF17">
    <property type="entry name" value="EUKARYOTIC PEPTIDE CHAIN RELEASE FACTOR GTP-BINDING SUBUNIT-LIKE"/>
    <property type="match status" value="1"/>
</dbReference>